<accession>A0A8S9NBQ7</accession>
<dbReference type="Proteomes" id="UP000712600">
    <property type="component" value="Unassembled WGS sequence"/>
</dbReference>
<organism evidence="1 2">
    <name type="scientific">Brassica cretica</name>
    <name type="common">Mustard</name>
    <dbReference type="NCBI Taxonomy" id="69181"/>
    <lineage>
        <taxon>Eukaryota</taxon>
        <taxon>Viridiplantae</taxon>
        <taxon>Streptophyta</taxon>
        <taxon>Embryophyta</taxon>
        <taxon>Tracheophyta</taxon>
        <taxon>Spermatophyta</taxon>
        <taxon>Magnoliopsida</taxon>
        <taxon>eudicotyledons</taxon>
        <taxon>Gunneridae</taxon>
        <taxon>Pentapetalae</taxon>
        <taxon>rosids</taxon>
        <taxon>malvids</taxon>
        <taxon>Brassicales</taxon>
        <taxon>Brassicaceae</taxon>
        <taxon>Brassiceae</taxon>
        <taxon>Brassica</taxon>
    </lineage>
</organism>
<reference evidence="1" key="1">
    <citation type="submission" date="2019-12" db="EMBL/GenBank/DDBJ databases">
        <title>Genome sequencing and annotation of Brassica cretica.</title>
        <authorList>
            <person name="Studholme D.J."/>
            <person name="Sarris P."/>
        </authorList>
    </citation>
    <scope>NUCLEOTIDE SEQUENCE</scope>
    <source>
        <strain evidence="1">PFS-109/04</strain>
        <tissue evidence="1">Leaf</tissue>
    </source>
</reference>
<dbReference type="EMBL" id="QGKX02001621">
    <property type="protein sequence ID" value="KAF3499801.1"/>
    <property type="molecule type" value="Genomic_DNA"/>
</dbReference>
<dbReference type="AlphaFoldDB" id="A0A8S9NBQ7"/>
<gene>
    <name evidence="1" type="ORF">F2Q69_00045597</name>
</gene>
<sequence length="116" mass="11909">MLTLGRRSFSSSSSPAYVFRETVASSAPPSPALFLEGSIVGGLIFGDFVDRSGATVFPVTLDEISGLSSMKLSVGKSLVMKTGTVVFAPACSSETSGRSLSSPANLDVWGTNVVIG</sequence>
<protein>
    <submittedName>
        <fullName evidence="1">Uncharacterized protein</fullName>
    </submittedName>
</protein>
<evidence type="ECO:0000313" key="1">
    <source>
        <dbReference type="EMBL" id="KAF3499801.1"/>
    </source>
</evidence>
<evidence type="ECO:0000313" key="2">
    <source>
        <dbReference type="Proteomes" id="UP000712600"/>
    </source>
</evidence>
<comment type="caution">
    <text evidence="1">The sequence shown here is derived from an EMBL/GenBank/DDBJ whole genome shotgun (WGS) entry which is preliminary data.</text>
</comment>
<name>A0A8S9NBQ7_BRACR</name>
<proteinExistence type="predicted"/>